<evidence type="ECO:0000313" key="1">
    <source>
        <dbReference type="EMBL" id="SVA51335.1"/>
    </source>
</evidence>
<feature type="non-terminal residue" evidence="1">
    <location>
        <position position="62"/>
    </location>
</feature>
<protein>
    <submittedName>
        <fullName evidence="1">Uncharacterized protein</fullName>
    </submittedName>
</protein>
<dbReference type="EMBL" id="UINC01011667">
    <property type="protein sequence ID" value="SVA51335.1"/>
    <property type="molecule type" value="Genomic_DNA"/>
</dbReference>
<accession>A0A381WFS8</accession>
<reference evidence="1" key="1">
    <citation type="submission" date="2018-05" db="EMBL/GenBank/DDBJ databases">
        <authorList>
            <person name="Lanie J.A."/>
            <person name="Ng W.-L."/>
            <person name="Kazmierczak K.M."/>
            <person name="Andrzejewski T.M."/>
            <person name="Davidsen T.M."/>
            <person name="Wayne K.J."/>
            <person name="Tettelin H."/>
            <person name="Glass J.I."/>
            <person name="Rusch D."/>
            <person name="Podicherti R."/>
            <person name="Tsui H.-C.T."/>
            <person name="Winkler M.E."/>
        </authorList>
    </citation>
    <scope>NUCLEOTIDE SEQUENCE</scope>
</reference>
<proteinExistence type="predicted"/>
<sequence length="62" mass="6516">MPNISTPLSYGEGFELNRSSSQAASLVGWWPLGAYPHVTDKSLYANHGATLEGCGNGSLCDS</sequence>
<dbReference type="AlphaFoldDB" id="A0A381WFS8"/>
<gene>
    <name evidence="1" type="ORF">METZ01_LOCUS104189</name>
</gene>
<name>A0A381WFS8_9ZZZZ</name>
<organism evidence="1">
    <name type="scientific">marine metagenome</name>
    <dbReference type="NCBI Taxonomy" id="408172"/>
    <lineage>
        <taxon>unclassified sequences</taxon>
        <taxon>metagenomes</taxon>
        <taxon>ecological metagenomes</taxon>
    </lineage>
</organism>